<protein>
    <submittedName>
        <fullName evidence="3">Uncharacterized protein</fullName>
    </submittedName>
</protein>
<dbReference type="Proteomes" id="UP000677228">
    <property type="component" value="Unassembled WGS sequence"/>
</dbReference>
<dbReference type="Proteomes" id="UP000682733">
    <property type="component" value="Unassembled WGS sequence"/>
</dbReference>
<keyword evidence="1" id="KW-1133">Transmembrane helix</keyword>
<comment type="caution">
    <text evidence="3">The sequence shown here is derived from an EMBL/GenBank/DDBJ whole genome shotgun (WGS) entry which is preliminary data.</text>
</comment>
<accession>A0A8S2ML69</accession>
<dbReference type="AlphaFoldDB" id="A0A8S2ML69"/>
<keyword evidence="1" id="KW-0812">Transmembrane</keyword>
<sequence>MGRAARVEHTIAMHRMGMRTPQSLLLDNLVQNSVKISVLTTAPTTSSPIDTDDDGPAVGKGWWALFGILLGFSAALALGIVFYYNRQSLCSG</sequence>
<name>A0A8S2ML69_9BILA</name>
<gene>
    <name evidence="2" type="ORF">OVA965_LOCUS21725</name>
    <name evidence="3" type="ORF">TMI583_LOCUS22433</name>
</gene>
<evidence type="ECO:0000313" key="4">
    <source>
        <dbReference type="Proteomes" id="UP000682733"/>
    </source>
</evidence>
<evidence type="ECO:0000313" key="3">
    <source>
        <dbReference type="EMBL" id="CAF3962823.1"/>
    </source>
</evidence>
<keyword evidence="1" id="KW-0472">Membrane</keyword>
<feature type="non-terminal residue" evidence="3">
    <location>
        <position position="1"/>
    </location>
</feature>
<proteinExistence type="predicted"/>
<dbReference type="EMBL" id="CAJNOK010011998">
    <property type="protein sequence ID" value="CAF1153458.1"/>
    <property type="molecule type" value="Genomic_DNA"/>
</dbReference>
<evidence type="ECO:0000313" key="2">
    <source>
        <dbReference type="EMBL" id="CAF1153458.1"/>
    </source>
</evidence>
<dbReference type="EMBL" id="CAJOBA010032264">
    <property type="protein sequence ID" value="CAF3962823.1"/>
    <property type="molecule type" value="Genomic_DNA"/>
</dbReference>
<feature type="transmembrane region" description="Helical" evidence="1">
    <location>
        <begin position="62"/>
        <end position="84"/>
    </location>
</feature>
<evidence type="ECO:0000256" key="1">
    <source>
        <dbReference type="SAM" id="Phobius"/>
    </source>
</evidence>
<organism evidence="3 4">
    <name type="scientific">Didymodactylos carnosus</name>
    <dbReference type="NCBI Taxonomy" id="1234261"/>
    <lineage>
        <taxon>Eukaryota</taxon>
        <taxon>Metazoa</taxon>
        <taxon>Spiralia</taxon>
        <taxon>Gnathifera</taxon>
        <taxon>Rotifera</taxon>
        <taxon>Eurotatoria</taxon>
        <taxon>Bdelloidea</taxon>
        <taxon>Philodinida</taxon>
        <taxon>Philodinidae</taxon>
        <taxon>Didymodactylos</taxon>
    </lineage>
</organism>
<reference evidence="3" key="1">
    <citation type="submission" date="2021-02" db="EMBL/GenBank/DDBJ databases">
        <authorList>
            <person name="Nowell W R."/>
        </authorList>
    </citation>
    <scope>NUCLEOTIDE SEQUENCE</scope>
</reference>